<evidence type="ECO:0000313" key="8">
    <source>
        <dbReference type="EMBL" id="CAE8660680.1"/>
    </source>
</evidence>
<evidence type="ECO:0000256" key="7">
    <source>
        <dbReference type="SAM" id="MobiDB-lite"/>
    </source>
</evidence>
<comment type="subcellular location">
    <subcellularLocation>
        <location evidence="1">Membrane</location>
        <topology evidence="1">Single-pass type II membrane protein</topology>
    </subcellularLocation>
</comment>
<accession>A0A813J0Q6</accession>
<feature type="non-terminal residue" evidence="8">
    <location>
        <position position="1"/>
    </location>
</feature>
<name>A0A813J0Q6_POLGL</name>
<keyword evidence="5" id="KW-1133">Transmembrane helix</keyword>
<feature type="compositionally biased region" description="Polar residues" evidence="7">
    <location>
        <begin position="335"/>
        <end position="344"/>
    </location>
</feature>
<comment type="similarity">
    <text evidence="2">Belongs to the glycosyltransferase 31 family. Beta3-Gal-T subfamily.</text>
</comment>
<keyword evidence="4" id="KW-0735">Signal-anchor</keyword>
<dbReference type="GO" id="GO:0016263">
    <property type="term" value="F:glycoprotein-N-acetylgalactosamine 3-beta-galactosyltransferase activity"/>
    <property type="evidence" value="ECO:0007669"/>
    <property type="project" value="TreeGrafter"/>
</dbReference>
<protein>
    <submittedName>
        <fullName evidence="8">Uncharacterized protein</fullName>
    </submittedName>
</protein>
<gene>
    <name evidence="8" type="ORF">PGLA2088_LOCUS14237</name>
</gene>
<dbReference type="AlphaFoldDB" id="A0A813J0Q6"/>
<dbReference type="PANTHER" id="PTHR23033">
    <property type="entry name" value="BETA1,3-GALACTOSYLTRANSFERASE"/>
    <property type="match status" value="1"/>
</dbReference>
<organism evidence="8 9">
    <name type="scientific">Polarella glacialis</name>
    <name type="common">Dinoflagellate</name>
    <dbReference type="NCBI Taxonomy" id="89957"/>
    <lineage>
        <taxon>Eukaryota</taxon>
        <taxon>Sar</taxon>
        <taxon>Alveolata</taxon>
        <taxon>Dinophyceae</taxon>
        <taxon>Suessiales</taxon>
        <taxon>Suessiaceae</taxon>
        <taxon>Polarella</taxon>
    </lineage>
</organism>
<evidence type="ECO:0000256" key="1">
    <source>
        <dbReference type="ARBA" id="ARBA00004606"/>
    </source>
</evidence>
<evidence type="ECO:0000256" key="6">
    <source>
        <dbReference type="ARBA" id="ARBA00023136"/>
    </source>
</evidence>
<evidence type="ECO:0000256" key="3">
    <source>
        <dbReference type="ARBA" id="ARBA00022692"/>
    </source>
</evidence>
<dbReference type="Proteomes" id="UP000626109">
    <property type="component" value="Unassembled WGS sequence"/>
</dbReference>
<comment type="caution">
    <text evidence="8">The sequence shown here is derived from an EMBL/GenBank/DDBJ whole genome shotgun (WGS) entry which is preliminary data.</text>
</comment>
<keyword evidence="3" id="KW-0812">Transmembrane</keyword>
<keyword evidence="6" id="KW-0472">Membrane</keyword>
<dbReference type="InterPro" id="IPR026050">
    <property type="entry name" value="C1GALT1/C1GALT1_chp1"/>
</dbReference>
<evidence type="ECO:0000313" key="9">
    <source>
        <dbReference type="Proteomes" id="UP000626109"/>
    </source>
</evidence>
<evidence type="ECO:0000256" key="2">
    <source>
        <dbReference type="ARBA" id="ARBA00006462"/>
    </source>
</evidence>
<dbReference type="EMBL" id="CAJNNW010017290">
    <property type="protein sequence ID" value="CAE8660680.1"/>
    <property type="molecule type" value="Genomic_DNA"/>
</dbReference>
<dbReference type="PANTHER" id="PTHR23033:SF14">
    <property type="entry name" value="GLYCOPROTEIN-N-ACETYLGALACTOSAMINE 3-BETA-GALACTOSYLTRANSFERASE 1-RELATED"/>
    <property type="match status" value="1"/>
</dbReference>
<dbReference type="Gene3D" id="3.90.550.50">
    <property type="match status" value="1"/>
</dbReference>
<proteinExistence type="inferred from homology"/>
<evidence type="ECO:0000256" key="5">
    <source>
        <dbReference type="ARBA" id="ARBA00022989"/>
    </source>
</evidence>
<dbReference type="GO" id="GO:0016020">
    <property type="term" value="C:membrane"/>
    <property type="evidence" value="ECO:0007669"/>
    <property type="project" value="UniProtKB-SubCell"/>
</dbReference>
<feature type="region of interest" description="Disordered" evidence="7">
    <location>
        <begin position="328"/>
        <end position="351"/>
    </location>
</feature>
<reference evidence="8" key="1">
    <citation type="submission" date="2021-02" db="EMBL/GenBank/DDBJ databases">
        <authorList>
            <person name="Dougan E. K."/>
            <person name="Rhodes N."/>
            <person name="Thang M."/>
            <person name="Chan C."/>
        </authorList>
    </citation>
    <scope>NUCLEOTIDE SEQUENCE</scope>
</reference>
<sequence>ALRDDPIALSTFDLKCSQNQQASKYEHSPGGLVDSVEVQRLLTPSNCMVGMFSYTLICALVEQTTHSMLGSLGFDMAMEYLKLIEGCLDESPWPFTVSEVVANSERAQEIWYSGDATAATLYRWQFGIEHVCQTDREVSCEPPSRMPVVACMVRSTFQHGLSARHFVRSTYGKSCDTLQFYIATDSQEEQADLGEQDLVDLGSHFPQMLVDGSDAPKQARLAHKALHIFRHAGRVLLRQKSERVSLRAGVEPQWFCLLDDDTYFSPSNFRRLVAERRWNADDAMFTGSLSHWLKHGFPNLVFTFAPAVCLSQAALLRLSAHLETVPYDPEASASPGRSQVTAQTHSAAPPASSHFSVDMCHFGGEHDDVMLAICMKELGLVPTRSEDARGRAAFLPVELEDVDDFGPLHSPACEPAVYNMRFIAKHHNISDGDIVVQRYYYWKNRVSQYIRCFDGEWASPFPVAFHLHRKNWSKGYEIHQVLTSGSCPACGKYVPRLWSC</sequence>
<evidence type="ECO:0000256" key="4">
    <source>
        <dbReference type="ARBA" id="ARBA00022968"/>
    </source>
</evidence>